<protein>
    <recommendedName>
        <fullName evidence="8">Nucleosome assembly protein 1-like 4</fullName>
    </recommendedName>
</protein>
<dbReference type="InterPro" id="IPR002164">
    <property type="entry name" value="NAP_family"/>
</dbReference>
<keyword evidence="7" id="KW-1185">Reference proteome</keyword>
<feature type="region of interest" description="Disordered" evidence="5">
    <location>
        <begin position="1"/>
        <end position="28"/>
    </location>
</feature>
<keyword evidence="3" id="KW-0539">Nucleus</keyword>
<evidence type="ECO:0000256" key="5">
    <source>
        <dbReference type="SAM" id="MobiDB-lite"/>
    </source>
</evidence>
<feature type="region of interest" description="Disordered" evidence="5">
    <location>
        <begin position="327"/>
        <end position="386"/>
    </location>
</feature>
<dbReference type="FunFam" id="1.20.5.1500:FF:000001">
    <property type="entry name" value="Nucleosome assembly protein 1-like 1"/>
    <property type="match status" value="1"/>
</dbReference>
<dbReference type="InterPro" id="IPR037231">
    <property type="entry name" value="NAP-like_sf"/>
</dbReference>
<dbReference type="Gene3D" id="3.30.1120.90">
    <property type="entry name" value="Nucleosome assembly protein"/>
    <property type="match status" value="1"/>
</dbReference>
<dbReference type="Proteomes" id="UP001461498">
    <property type="component" value="Unassembled WGS sequence"/>
</dbReference>
<sequence length="386" mass="44417">MSHNLDMSQLSIVDSDKNKKNTEGNKTVSAELTGDKNCRFNDNESSLTFLMLPPKMKRRLKALKKLQLQYTHLEAKFYEEVHKLECTFNKLYSELFDKRAEIISGKYEPSEDECTFLSNQTDDLPTELLEKMNLGSANRMDPESPGIPQFWLTIFKNVAMLNDMVQPHDEPILAHLQDIKVTFLEKDPMGFILEFYFSENAYFTNNVLSKQYDMKCLPDEQDPFSFEGPEIYKCKGCTINWKTGKDVTVKVVKKRQKHKSRGNTRTVTKLVKNDSFFNFFSPPVVKDGCEADLDEETQALLTSDFEIGHYIRERIVPNAVLYYTGEALDDEEEYDDDEGDEEEDEDSDEMSSESDNDSEIAYYHNKQDANNATNQSGAPAPECKQQ</sequence>
<evidence type="ECO:0000313" key="7">
    <source>
        <dbReference type="Proteomes" id="UP001461498"/>
    </source>
</evidence>
<proteinExistence type="inferred from homology"/>
<evidence type="ECO:0000256" key="2">
    <source>
        <dbReference type="ARBA" id="ARBA00009947"/>
    </source>
</evidence>
<evidence type="ECO:0000256" key="3">
    <source>
        <dbReference type="ARBA" id="ARBA00023242"/>
    </source>
</evidence>
<accession>A0AAW1CGR2</accession>
<evidence type="ECO:0000313" key="6">
    <source>
        <dbReference type="EMBL" id="KAK9497507.1"/>
    </source>
</evidence>
<dbReference type="EMBL" id="JAPXFL010000014">
    <property type="protein sequence ID" value="KAK9497507.1"/>
    <property type="molecule type" value="Genomic_DNA"/>
</dbReference>
<feature type="compositionally biased region" description="Basic and acidic residues" evidence="5">
    <location>
        <begin position="14"/>
        <end position="23"/>
    </location>
</feature>
<dbReference type="GO" id="GO:0005634">
    <property type="term" value="C:nucleus"/>
    <property type="evidence" value="ECO:0007669"/>
    <property type="project" value="UniProtKB-SubCell"/>
</dbReference>
<comment type="similarity">
    <text evidence="2 4">Belongs to the nucleosome assembly protein (NAP) family.</text>
</comment>
<comment type="caution">
    <text evidence="6">The sequence shown here is derived from an EMBL/GenBank/DDBJ whole genome shotgun (WGS) entry which is preliminary data.</text>
</comment>
<organism evidence="6 7">
    <name type="scientific">Rhynocoris fuscipes</name>
    <dbReference type="NCBI Taxonomy" id="488301"/>
    <lineage>
        <taxon>Eukaryota</taxon>
        <taxon>Metazoa</taxon>
        <taxon>Ecdysozoa</taxon>
        <taxon>Arthropoda</taxon>
        <taxon>Hexapoda</taxon>
        <taxon>Insecta</taxon>
        <taxon>Pterygota</taxon>
        <taxon>Neoptera</taxon>
        <taxon>Paraneoptera</taxon>
        <taxon>Hemiptera</taxon>
        <taxon>Heteroptera</taxon>
        <taxon>Panheteroptera</taxon>
        <taxon>Cimicomorpha</taxon>
        <taxon>Reduviidae</taxon>
        <taxon>Harpactorinae</taxon>
        <taxon>Harpactorini</taxon>
        <taxon>Rhynocoris</taxon>
    </lineage>
</organism>
<feature type="compositionally biased region" description="Polar residues" evidence="5">
    <location>
        <begin position="368"/>
        <end position="377"/>
    </location>
</feature>
<comment type="subcellular location">
    <subcellularLocation>
        <location evidence="1">Nucleus</location>
    </subcellularLocation>
</comment>
<evidence type="ECO:0000256" key="4">
    <source>
        <dbReference type="RuleBase" id="RU003876"/>
    </source>
</evidence>
<dbReference type="GO" id="GO:0006334">
    <property type="term" value="P:nucleosome assembly"/>
    <property type="evidence" value="ECO:0007669"/>
    <property type="project" value="InterPro"/>
</dbReference>
<dbReference type="Pfam" id="PF00956">
    <property type="entry name" value="NAP"/>
    <property type="match status" value="1"/>
</dbReference>
<dbReference type="EMBL" id="JAPXFL010000014">
    <property type="protein sequence ID" value="KAK9497508.1"/>
    <property type="molecule type" value="Genomic_DNA"/>
</dbReference>
<dbReference type="PANTHER" id="PTHR11875">
    <property type="entry name" value="TESTIS-SPECIFIC Y-ENCODED PROTEIN"/>
    <property type="match status" value="1"/>
</dbReference>
<feature type="compositionally biased region" description="Polar residues" evidence="5">
    <location>
        <begin position="1"/>
        <end position="12"/>
    </location>
</feature>
<dbReference type="AlphaFoldDB" id="A0AAW1CGR2"/>
<evidence type="ECO:0000256" key="1">
    <source>
        <dbReference type="ARBA" id="ARBA00004123"/>
    </source>
</evidence>
<reference evidence="6 7" key="1">
    <citation type="submission" date="2022-12" db="EMBL/GenBank/DDBJ databases">
        <title>Chromosome-level genome assembly of true bugs.</title>
        <authorList>
            <person name="Ma L."/>
            <person name="Li H."/>
        </authorList>
    </citation>
    <scope>NUCLEOTIDE SEQUENCE [LARGE SCALE GENOMIC DNA]</scope>
    <source>
        <strain evidence="6">Lab_2022b</strain>
    </source>
</reference>
<name>A0AAW1CGR2_9HEMI</name>
<dbReference type="FunFam" id="3.30.1120.90:FF:000001">
    <property type="entry name" value="Nucleosome assembly protein 1-like 1"/>
    <property type="match status" value="1"/>
</dbReference>
<gene>
    <name evidence="6" type="ORF">O3M35_004213</name>
</gene>
<dbReference type="SUPFAM" id="SSF143113">
    <property type="entry name" value="NAP-like"/>
    <property type="match status" value="1"/>
</dbReference>
<evidence type="ECO:0008006" key="8">
    <source>
        <dbReference type="Google" id="ProtNLM"/>
    </source>
</evidence>
<dbReference type="Gene3D" id="1.20.5.1500">
    <property type="match status" value="1"/>
</dbReference>
<feature type="compositionally biased region" description="Acidic residues" evidence="5">
    <location>
        <begin position="327"/>
        <end position="358"/>
    </location>
</feature>